<organism evidence="3 4">
    <name type="scientific">Ensifer adhaerens</name>
    <name type="common">Sinorhizobium morelense</name>
    <dbReference type="NCBI Taxonomy" id="106592"/>
    <lineage>
        <taxon>Bacteria</taxon>
        <taxon>Pseudomonadati</taxon>
        <taxon>Pseudomonadota</taxon>
        <taxon>Alphaproteobacteria</taxon>
        <taxon>Hyphomicrobiales</taxon>
        <taxon>Rhizobiaceae</taxon>
        <taxon>Sinorhizobium/Ensifer group</taxon>
        <taxon>Ensifer</taxon>
    </lineage>
</organism>
<dbReference type="Proteomes" id="UP000037425">
    <property type="component" value="Unassembled WGS sequence"/>
</dbReference>
<dbReference type="OrthoDB" id="789223at2"/>
<accession>A0A0L8BKV9</accession>
<evidence type="ECO:0000259" key="2">
    <source>
        <dbReference type="Pfam" id="PF14280"/>
    </source>
</evidence>
<name>A0A0L8BKV9_ENSAD</name>
<reference evidence="4" key="1">
    <citation type="submission" date="2015-07" db="EMBL/GenBank/DDBJ databases">
        <title>Whole genome sequence of an Ensifer adhaerens strain isolated from a cave pool in the Wind Cave National Park.</title>
        <authorList>
            <person name="Eng W.W.H."/>
            <person name="Gan H.M."/>
            <person name="Barton H.A."/>
            <person name="Savka M.A."/>
        </authorList>
    </citation>
    <scope>NUCLEOTIDE SEQUENCE [LARGE SCALE GENOMIC DNA]</scope>
    <source>
        <strain evidence="4">SD006</strain>
    </source>
</reference>
<feature type="compositionally biased region" description="Basic and acidic residues" evidence="1">
    <location>
        <begin position="332"/>
        <end position="348"/>
    </location>
</feature>
<dbReference type="PATRIC" id="fig|106592.7.peg.3636"/>
<dbReference type="RefSeq" id="WP_053251412.1">
    <property type="nucleotide sequence ID" value="NZ_LGAP01000021.1"/>
</dbReference>
<evidence type="ECO:0000313" key="3">
    <source>
        <dbReference type="EMBL" id="KOF15230.1"/>
    </source>
</evidence>
<evidence type="ECO:0000313" key="4">
    <source>
        <dbReference type="Proteomes" id="UP000037425"/>
    </source>
</evidence>
<proteinExistence type="predicted"/>
<sequence>MVRLFQAGLIAIGARIAAATTTVLATVRHGINPLAAPRRPRKSRPDISEEDLTARQGIDAVEKIFRRDPRWFFRKRCEPDIGVDAQAEILNAGNPTGRFIALQIRFGQAWFKTSDGDYIYHGENKHREYWTKHSLPVCVVIVNPETGLMLWQRVDEQLCQKTGTGWSIVIPATNVLDASAKLSFDEAISSDPESLIRSVFALDHALMEEIQDQTTFFVWDEWLNRNLSFRNLRIYIGEDEEQELVATIDYQLRARSLHEIMTKLFPWAIYSYAEPISEYSGVVAVHILDVELRPAAHAYLEAESFFEAGYPEDDEPLPPEPEDFVTEEEEQEFWRSRRGSRDPHDRED</sequence>
<feature type="domain" description="DUF4365" evidence="2">
    <location>
        <begin position="55"/>
        <end position="181"/>
    </location>
</feature>
<comment type="caution">
    <text evidence="3">The sequence shown here is derived from an EMBL/GenBank/DDBJ whole genome shotgun (WGS) entry which is preliminary data.</text>
</comment>
<dbReference type="InterPro" id="IPR025375">
    <property type="entry name" value="DUF4365"/>
</dbReference>
<dbReference type="AlphaFoldDB" id="A0A0L8BKV9"/>
<feature type="region of interest" description="Disordered" evidence="1">
    <location>
        <begin position="309"/>
        <end position="348"/>
    </location>
</feature>
<dbReference type="Pfam" id="PF14280">
    <property type="entry name" value="DUF4365"/>
    <property type="match status" value="1"/>
</dbReference>
<dbReference type="EMBL" id="LGAP01000021">
    <property type="protein sequence ID" value="KOF15230.1"/>
    <property type="molecule type" value="Genomic_DNA"/>
</dbReference>
<protein>
    <recommendedName>
        <fullName evidence="2">DUF4365 domain-containing protein</fullName>
    </recommendedName>
</protein>
<gene>
    <name evidence="3" type="ORF">AC244_24495</name>
</gene>
<feature type="compositionally biased region" description="Acidic residues" evidence="1">
    <location>
        <begin position="310"/>
        <end position="331"/>
    </location>
</feature>
<evidence type="ECO:0000256" key="1">
    <source>
        <dbReference type="SAM" id="MobiDB-lite"/>
    </source>
</evidence>